<evidence type="ECO:0000256" key="3">
    <source>
        <dbReference type="ARBA" id="ARBA00022527"/>
    </source>
</evidence>
<dbReference type="InterPro" id="IPR018936">
    <property type="entry name" value="PI3/4_kinase_CS"/>
</dbReference>
<dbReference type="GeneID" id="108566488"/>
<keyword evidence="3" id="KW-0723">Serine/threonine-protein kinase</keyword>
<feature type="compositionally biased region" description="Polar residues" evidence="12">
    <location>
        <begin position="1"/>
        <end position="21"/>
    </location>
</feature>
<dbReference type="Pfam" id="PF15785">
    <property type="entry name" value="SMG1"/>
    <property type="match status" value="1"/>
</dbReference>
<dbReference type="InterPro" id="IPR039414">
    <property type="entry name" value="SMG1_PIKKc"/>
</dbReference>
<evidence type="ECO:0000313" key="16">
    <source>
        <dbReference type="Proteomes" id="UP000695000"/>
    </source>
</evidence>
<name>A0ABM1N4Y1_NICVS</name>
<dbReference type="Gene3D" id="1.10.1070.11">
    <property type="entry name" value="Phosphatidylinositol 3-/4-kinase, catalytic domain"/>
    <property type="match status" value="1"/>
</dbReference>
<evidence type="ECO:0000313" key="17">
    <source>
        <dbReference type="RefSeq" id="XP_017781881.1"/>
    </source>
</evidence>
<evidence type="ECO:0000256" key="2">
    <source>
        <dbReference type="ARBA" id="ARBA00012513"/>
    </source>
</evidence>
<evidence type="ECO:0000256" key="1">
    <source>
        <dbReference type="ARBA" id="ARBA00011031"/>
    </source>
</evidence>
<dbReference type="SMART" id="SM01345">
    <property type="entry name" value="Rapamycin_bind"/>
    <property type="match status" value="1"/>
</dbReference>
<dbReference type="InterPro" id="IPR000403">
    <property type="entry name" value="PI3/4_kinase_cat_dom"/>
</dbReference>
<feature type="compositionally biased region" description="Polar residues" evidence="12">
    <location>
        <begin position="36"/>
        <end position="46"/>
    </location>
</feature>
<evidence type="ECO:0000256" key="7">
    <source>
        <dbReference type="ARBA" id="ARBA00022840"/>
    </source>
</evidence>
<reference evidence="17" key="1">
    <citation type="submission" date="2025-08" db="UniProtKB">
        <authorList>
            <consortium name="RefSeq"/>
        </authorList>
    </citation>
    <scope>IDENTIFICATION</scope>
    <source>
        <tissue evidence="17">Whole Larva</tissue>
    </source>
</reference>
<evidence type="ECO:0000256" key="5">
    <source>
        <dbReference type="ARBA" id="ARBA00022741"/>
    </source>
</evidence>
<gene>
    <name evidence="17" type="primary">LOC108566488</name>
</gene>
<dbReference type="PROSITE" id="PS51190">
    <property type="entry name" value="FATC"/>
    <property type="match status" value="1"/>
</dbReference>
<evidence type="ECO:0000256" key="6">
    <source>
        <dbReference type="ARBA" id="ARBA00022777"/>
    </source>
</evidence>
<evidence type="ECO:0000259" key="15">
    <source>
        <dbReference type="PROSITE" id="PS51190"/>
    </source>
</evidence>
<dbReference type="InterPro" id="IPR011009">
    <property type="entry name" value="Kinase-like_dom_sf"/>
</dbReference>
<accession>A0ABM1N4Y1</accession>
<dbReference type="SUPFAM" id="SSF56112">
    <property type="entry name" value="Protein kinase-like (PK-like)"/>
    <property type="match status" value="1"/>
</dbReference>
<keyword evidence="6 17" id="KW-0418">Kinase</keyword>
<feature type="compositionally biased region" description="Acidic residues" evidence="12">
    <location>
        <begin position="22"/>
        <end position="31"/>
    </location>
</feature>
<dbReference type="Proteomes" id="UP000695000">
    <property type="component" value="Unplaced"/>
</dbReference>
<dbReference type="CDD" id="cd05170">
    <property type="entry name" value="PIKKc_SMG1"/>
    <property type="match status" value="1"/>
</dbReference>
<protein>
    <recommendedName>
        <fullName evidence="2">non-specific serine/threonine protein kinase</fullName>
        <ecNumber evidence="2">2.7.11.1</ecNumber>
    </recommendedName>
</protein>
<feature type="region of interest" description="Disordered" evidence="12">
    <location>
        <begin position="1"/>
        <end position="93"/>
    </location>
</feature>
<dbReference type="PANTHER" id="PTHR11139">
    <property type="entry name" value="ATAXIA TELANGIECTASIA MUTATED ATM -RELATED"/>
    <property type="match status" value="1"/>
</dbReference>
<feature type="domain" description="PI3K/PI4K catalytic" evidence="13">
    <location>
        <begin position="1969"/>
        <end position="2313"/>
    </location>
</feature>
<proteinExistence type="inferred from homology"/>
<dbReference type="InterPro" id="IPR036940">
    <property type="entry name" value="PI3/4_kinase_cat_sf"/>
</dbReference>
<dbReference type="InterPro" id="IPR003152">
    <property type="entry name" value="FATC_dom"/>
</dbReference>
<sequence>MITNNTGYKLKASKSSPNNDYQDQDENESLDGDATGDSNNKYQIYSTRDGKQRATKSRGFDYVNNKPGGRGGTDRRGTFRGRNNLSASRRNDRDFTNGINYSNRFDSGMYAYKYTEPEKKAEIKFNLLEDTRISKLLRRLSNEEDQENSLQISKRLLEVLLLPDNATYIRKSFTILRDSMLNIFQVAPGPLAKKQCAKALGRMGYILGHDEFDFTKYFKLIFKQKTNEETTCLLMEALKETYTLEREKPTMEETRANSIIVELIAIMESTDNIEIFKLTLDNLMSTVEFWPSTFHDHFKDTIDLVFGWHVDFSQPLSNIEFISRSLQRIAFQFQMNFMFSITLIVHFVEDIETYSEQMKMDDKSFDNNAMEQTTVYILALNTVLNCLNNSSTANDELFTLKLKFDALNQVISTLTEALEYVVPDNLIIAGNETICLLLTMLPTKSILLNESILQLVDLQISIIHDLSDATIISMLIMISKVIKELSAKLPIELITKLVGPNSEIVKLRNSPYKDIQVATIGVYQALLNLKNIPLLQEAYKYILFDLDVCLNVIVPSRSEISEMNPFTPIEKSIEDAELACLFLLRSLSQLANASGSIIGMWALKPSILELLAVTLQPFNEQLSRNAPTLQYSILFLLYSHCKCYNHFISSSTLVTDKLKGGSRMGLPDHIEDVAKSPNSGNFSIILNVLHRTLLTKINNEIILLLLQWFNEILFFADPYLEVIYNNLEFSEVTGLLVRCCYVKNNNIILAASKNLEKLLGNKQLSWCNDFLQEINKLCSIHMASANSEVRNSFSKLSSHIPWDVAIAEIGKSEIVEANQSNLSNYTSANITLAQHLHLNGTVFGEITSHHFKKLMDFMLKNECNDENLLETIFLNCWPLESDNQQLNDQFRELCTNSQIVLNNWITWEAAQFCVNNKLRTPLGKPNETFTSFENSLKHYARDVMKIKQEDNVNVNQKHVRLLLQFIEHLEMCIYNASEGSAIAIPQPSKPVRTFFSTNASTCREWLSRIRIVLVQLSLHAGQSVMALRHGQAMIKDLYNNNKTDTVDFERGVMYMTMALLNLRESEALHGLYMWCLKDAGKKYDWIKCAAEQANKKYEYAAVGYQKLIDEILTTNENQIDTYIKHFISDQIVRCYKEMNNWLDIVGYKNNKMNLLLNPTENGIRHSFNIVNFDCAQAIFNSETCAFAYKELCSWDVYEDDSWSVYDTLTTTESELYNIALNIGTTDTDFNARIQSKLSKIQSTIQNGILQLPSDFHQEFCLLNYVANGLQNISNNVSASTVFLVSDNFEREVVKVDSVILTRILWWSEYFTQIQNQGFSAFSSNLRLNIIKQARKESNYNMASSQLYRFLSSKSFLKENNPKTTSLLVNIAESFKAKLPEISMWNMDTAQGAKELIKLIYEDTDDKRLAFDLCAVASTSISKYADIYRDLDLKQVSSKILLKLATWLQSNDSISLSEFSSPLGKLLMVLPEIGVENIGNNIIPLNDMVIGKLLQFSVNQCQTLSKTWYAFGTWCYSWGKKIVDNSSDFTNTLSLEDQNAIQSLLPLDCKPEDLNRILMILSQTRTHVDEEDIDSNEINTSEMIKNQLKNVHILFNAPETVIDTLVQIWRNLQKRVYAYYEHSVDAYFNYLHLATYSENISKATESNTITVTLRLLRLIVKHALELQIVLERGLTRTPTHPWKVIIPQLFSRLNHPESYVRERVSDLLCRVAEDAPHLITFPAVVGALEGGVKFDFSEISLPKDCLSQNNDINDDSEINEIEDNYESDDESKNVLQSCFKSMVETLSNQAAETITQVQLLVKELRRIILLWDELWLGTLTQHQGEITKRQQQLEIEIEKVNSNLHLSPEEKISIISEKHRIILTPIVFILDQLYDITSVEPETPHEQQFQDKYLTVIRDVLKKLKNPENPDKPQETWQVIKDLQHQFQQKAHKRNLLKMKDISPVLANIKDTEISMPGQALKTNVRISHVSNQVSILPTKTKPKKLVFHGSDGQTYTYLFKGLEDLHLDERIMQFLSIANTMMAQNTEGTGHNLYRARHYSVIPLGPRSGLISWVGGTTPVFAVYKRWQQREALKASKNVNTTTVLRPSELFYNKLNPLLVEHGVKNIENRKEWPLVVLKQVLTELMNETPSNLLAKELWCHAVNAGEWWQIVRKYTYSVAVMSIIGYIIGLGDRHLDNVLVDLNTGEVVHIDYNVCFEKGKTLRVPEKVPFRLTPNIRDALGATGVEGMFRLSCENILKIMKKGRETLLTLLEAFVYDPLVDWTVGNDGLVGTTFGSNSTIKQSRRVLEKEVTLSMYRVRCTELKMEWDINRIDIHDKLPCIRNQMKEWLECWHTISITEDLLQDLHQQMALVKEAEANGLSKHSLLTLPSRYESYRRTKDVVTHAKQDLDKIVSDCEIHLDKFMDAIKTLQTQQTQQWFLEMQTNVELKTVFSLVKEFLQNAGQSSMISQCEQSENDVKHLAEQQTLLTTKCLNILQEYWTIYSQCPVSFLENHRMYHYLKWGKMLQNTRDLSIAENIFQQLIALKSNNSKRKTVIINFSYHLNVLYNSTVEQLSKAFEELQVCRVEESSASSEARYLESKKCLANFLAHEKGANRALEFVIVSELLLLNRTFLTLENTASKSGDWLVKLASRDSDWFLDDISMTSAKAIELINILNIQNNIEEDSKLMKVVKGLHSANDLYKSLHELSFNFHTIILPESWKKIQSEEPTVLLMINDLNNMIVNIGVSLPDLVVQLEKHLTCVIMEMDQNPTYEVIQNKISTLKMQYQLLLHSNTPTLSPGKMLLMGFNGLFDKLNLEFDNLANILINLEIPACWRKVDHVKEAKSLAAPIFNPQVRAVLEDIFFLKRLQTMYEFFSLCMKMYTSFQGQGRVTVLSDEELIKPIRKFIADFISRQFLGITTEAIAYIICFILQRLGLDVTNEIEQKDIGAEHKVPLDELYHIGWNNFLKNGTFTQNVLAQTSSIENNVKSAWEKMQEPKKLEKNVTLLQSSVSRIQNQISIHFWLYEEIISSQIIDKNNCFHRRIIQDLRKIVADIMNVQSKIFEAREKQKNLIASVEQRLKWAAGANPDLNNTMIAFEEAIAERNNHLEVEKKVTSMTVATCSVILHHEALRNTTPESSAYDQVFLNTHAKWTNACQYNNVKVDAVSLVEENIMKLYSQEMTQNPKWINQISEKVSETIKATQKDLSEYKAKLHTINADVLLNIESFKKCYSDHCKVTFDFRNVLKAMSKMDECGFKSQQFLNNHKTYIDIFSGLLMRFKKEEFRLPEIEASIENLDYLACHTDNIYKSLFELESKKAERPQLVRQDGMTLSPMRAPPSKQESMTKGQQRNAYAVSVWRRVRMKLSGKDPDPGRKYSIQEQVDYVIREASSLDNLALLYEGWTPWV</sequence>
<dbReference type="InterPro" id="IPR031559">
    <property type="entry name" value="SMG1"/>
</dbReference>
<dbReference type="InterPro" id="IPR050517">
    <property type="entry name" value="DDR_Repair_Kinase"/>
</dbReference>
<feature type="coiled-coil region" evidence="11">
    <location>
        <begin position="3174"/>
        <end position="3201"/>
    </location>
</feature>
<dbReference type="RefSeq" id="XP_017781881.1">
    <property type="nucleotide sequence ID" value="XM_017926392.1"/>
</dbReference>
<dbReference type="EC" id="2.7.11.1" evidence="2"/>
<dbReference type="Gene3D" id="3.30.1010.10">
    <property type="entry name" value="Phosphatidylinositol 3-kinase Catalytic Subunit, Chain A, domain 4"/>
    <property type="match status" value="1"/>
</dbReference>
<comment type="similarity">
    <text evidence="1">Belongs to the PI3/PI4-kinase family.</text>
</comment>
<dbReference type="GO" id="GO:0016301">
    <property type="term" value="F:kinase activity"/>
    <property type="evidence" value="ECO:0007669"/>
    <property type="project" value="UniProtKB-KW"/>
</dbReference>
<dbReference type="InterPro" id="IPR014009">
    <property type="entry name" value="PIK_FAT"/>
</dbReference>
<keyword evidence="16" id="KW-1185">Reference proteome</keyword>
<keyword evidence="8" id="KW-0866">Nonsense-mediated mRNA decay</keyword>
<dbReference type="SMART" id="SM01343">
    <property type="entry name" value="FATC"/>
    <property type="match status" value="1"/>
</dbReference>
<dbReference type="PROSITE" id="PS51189">
    <property type="entry name" value="FAT"/>
    <property type="match status" value="1"/>
</dbReference>
<organism evidence="16 17">
    <name type="scientific">Nicrophorus vespilloides</name>
    <name type="common">Boreal carrion beetle</name>
    <dbReference type="NCBI Taxonomy" id="110193"/>
    <lineage>
        <taxon>Eukaryota</taxon>
        <taxon>Metazoa</taxon>
        <taxon>Ecdysozoa</taxon>
        <taxon>Arthropoda</taxon>
        <taxon>Hexapoda</taxon>
        <taxon>Insecta</taxon>
        <taxon>Pterygota</taxon>
        <taxon>Neoptera</taxon>
        <taxon>Endopterygota</taxon>
        <taxon>Coleoptera</taxon>
        <taxon>Polyphaga</taxon>
        <taxon>Staphyliniformia</taxon>
        <taxon>Silphidae</taxon>
        <taxon>Nicrophorinae</taxon>
        <taxon>Nicrophorus</taxon>
    </lineage>
</organism>
<keyword evidence="11" id="KW-0175">Coiled coil</keyword>
<keyword evidence="7" id="KW-0067">ATP-binding</keyword>
<evidence type="ECO:0000259" key="14">
    <source>
        <dbReference type="PROSITE" id="PS51189"/>
    </source>
</evidence>
<dbReference type="Pfam" id="PF02260">
    <property type="entry name" value="FATC"/>
    <property type="match status" value="1"/>
</dbReference>
<dbReference type="SMART" id="SM00146">
    <property type="entry name" value="PI3Kc"/>
    <property type="match status" value="1"/>
</dbReference>
<evidence type="ECO:0000259" key="13">
    <source>
        <dbReference type="PROSITE" id="PS50290"/>
    </source>
</evidence>
<evidence type="ECO:0000256" key="11">
    <source>
        <dbReference type="SAM" id="Coils"/>
    </source>
</evidence>
<dbReference type="PROSITE" id="PS50290">
    <property type="entry name" value="PI3_4_KINASE_3"/>
    <property type="match status" value="1"/>
</dbReference>
<dbReference type="PROSITE" id="PS00916">
    <property type="entry name" value="PI3_4_KINASE_2"/>
    <property type="match status" value="1"/>
</dbReference>
<keyword evidence="4" id="KW-0808">Transferase</keyword>
<comment type="catalytic activity">
    <reaction evidence="9">
        <text>L-threonyl-[protein] + ATP = O-phospho-L-threonyl-[protein] + ADP + H(+)</text>
        <dbReference type="Rhea" id="RHEA:46608"/>
        <dbReference type="Rhea" id="RHEA-COMP:11060"/>
        <dbReference type="Rhea" id="RHEA-COMP:11605"/>
        <dbReference type="ChEBI" id="CHEBI:15378"/>
        <dbReference type="ChEBI" id="CHEBI:30013"/>
        <dbReference type="ChEBI" id="CHEBI:30616"/>
        <dbReference type="ChEBI" id="CHEBI:61977"/>
        <dbReference type="ChEBI" id="CHEBI:456216"/>
        <dbReference type="EC" id="2.7.11.1"/>
    </reaction>
</comment>
<evidence type="ECO:0000256" key="12">
    <source>
        <dbReference type="SAM" id="MobiDB-lite"/>
    </source>
</evidence>
<feature type="domain" description="FAT" evidence="14">
    <location>
        <begin position="1171"/>
        <end position="1728"/>
    </location>
</feature>
<evidence type="ECO:0000256" key="8">
    <source>
        <dbReference type="ARBA" id="ARBA00023161"/>
    </source>
</evidence>
<dbReference type="Pfam" id="PF00454">
    <property type="entry name" value="PI3_PI4_kinase"/>
    <property type="match status" value="1"/>
</dbReference>
<dbReference type="PANTHER" id="PTHR11139:SF119">
    <property type="entry name" value="SERINE_THREONINE-PROTEIN KINASE SMG1"/>
    <property type="match status" value="1"/>
</dbReference>
<comment type="catalytic activity">
    <reaction evidence="10">
        <text>L-seryl-[protein] + ATP = O-phospho-L-seryl-[protein] + ADP + H(+)</text>
        <dbReference type="Rhea" id="RHEA:17989"/>
        <dbReference type="Rhea" id="RHEA-COMP:9863"/>
        <dbReference type="Rhea" id="RHEA-COMP:11604"/>
        <dbReference type="ChEBI" id="CHEBI:15378"/>
        <dbReference type="ChEBI" id="CHEBI:29999"/>
        <dbReference type="ChEBI" id="CHEBI:30616"/>
        <dbReference type="ChEBI" id="CHEBI:83421"/>
        <dbReference type="ChEBI" id="CHEBI:456216"/>
        <dbReference type="EC" id="2.7.11.1"/>
    </reaction>
</comment>
<evidence type="ECO:0000256" key="4">
    <source>
        <dbReference type="ARBA" id="ARBA00022679"/>
    </source>
</evidence>
<keyword evidence="5" id="KW-0547">Nucleotide-binding</keyword>
<evidence type="ECO:0000256" key="9">
    <source>
        <dbReference type="ARBA" id="ARBA00047899"/>
    </source>
</evidence>
<evidence type="ECO:0000256" key="10">
    <source>
        <dbReference type="ARBA" id="ARBA00048679"/>
    </source>
</evidence>
<feature type="domain" description="FATC" evidence="15">
    <location>
        <begin position="3356"/>
        <end position="3388"/>
    </location>
</feature>